<evidence type="ECO:0000313" key="2">
    <source>
        <dbReference type="Proteomes" id="UP000541969"/>
    </source>
</evidence>
<accession>A0A853CBI0</accession>
<dbReference type="Proteomes" id="UP000541969">
    <property type="component" value="Unassembled WGS sequence"/>
</dbReference>
<sequence length="465" mass="49678">MRHGLRRGLTAAAVGCVLLTGCSSTVVGSASPGPGEPTDVSANDFPITAAGDDQEDTSARNALVDLNTFWSQAYPDAFGEPFQPLQGGYFSVDSDNIDDSAYPPTGIGCARSPDDPSDVALNAHFDPNCDVIAYDTVLLKKLSDDYGRSLPAVVMAHEFGHAIQDRFGFEGPSINQETQADCFAGAWTRWAVDGHAQHVSIRVPELDQVLQGYGLLADAPGDSPGNSQAHGSFFDRIAGFSEGYEDGVTACRDRFGSDRVYTEIAFTDRDQGTQGNVDYPTAVQATEATLPPFWDQVFPAAFGKDFQEPTIKPFDGTAPDCGDMAGTERDLGFCASDSTVYYDEQDLVQPAYKEFGDFVVPTAISLPYGLAVRSELGKSTDDSAATRSAVCLTGWYEAQVFNGAFADGDNGYSISAGDIDEAVHFLLEYGVKDSVFPNTDQSGFELFQDYRAGFQQGGSPCDVGA</sequence>
<gene>
    <name evidence="1" type="ORF">GGQ55_000674</name>
</gene>
<protein>
    <submittedName>
        <fullName evidence="1">Putative metalloprotease</fullName>
    </submittedName>
</protein>
<dbReference type="EMBL" id="JACBZT010000001">
    <property type="protein sequence ID" value="NYJ04396.1"/>
    <property type="molecule type" value="Genomic_DNA"/>
</dbReference>
<keyword evidence="2" id="KW-1185">Reference proteome</keyword>
<proteinExistence type="predicted"/>
<keyword evidence="1" id="KW-0482">Metalloprotease</keyword>
<comment type="caution">
    <text evidence="1">The sequence shown here is derived from an EMBL/GenBank/DDBJ whole genome shotgun (WGS) entry which is preliminary data.</text>
</comment>
<name>A0A853CBI0_9ACTN</name>
<dbReference type="GO" id="GO:0006508">
    <property type="term" value="P:proteolysis"/>
    <property type="evidence" value="ECO:0007669"/>
    <property type="project" value="UniProtKB-KW"/>
</dbReference>
<dbReference type="RefSeq" id="WP_179715121.1">
    <property type="nucleotide sequence ID" value="NZ_JACBZT010000001.1"/>
</dbReference>
<dbReference type="PROSITE" id="PS51257">
    <property type="entry name" value="PROKAR_LIPOPROTEIN"/>
    <property type="match status" value="1"/>
</dbReference>
<keyword evidence="1" id="KW-0378">Hydrolase</keyword>
<reference evidence="1 2" key="1">
    <citation type="submission" date="2020-07" db="EMBL/GenBank/DDBJ databases">
        <title>Sequencing the genomes of 1000 actinobacteria strains.</title>
        <authorList>
            <person name="Klenk H.-P."/>
        </authorList>
    </citation>
    <scope>NUCLEOTIDE SEQUENCE [LARGE SCALE GENOMIC DNA]</scope>
    <source>
        <strain evidence="1 2">DSM 104001</strain>
    </source>
</reference>
<dbReference type="SUPFAM" id="SSF55486">
    <property type="entry name" value="Metalloproteases ('zincins'), catalytic domain"/>
    <property type="match status" value="1"/>
</dbReference>
<dbReference type="AlphaFoldDB" id="A0A853CBI0"/>
<organism evidence="1 2">
    <name type="scientific">Petropleomorpha daqingensis</name>
    <dbReference type="NCBI Taxonomy" id="2026353"/>
    <lineage>
        <taxon>Bacteria</taxon>
        <taxon>Bacillati</taxon>
        <taxon>Actinomycetota</taxon>
        <taxon>Actinomycetes</taxon>
        <taxon>Geodermatophilales</taxon>
        <taxon>Geodermatophilaceae</taxon>
        <taxon>Petropleomorpha</taxon>
    </lineage>
</organism>
<evidence type="ECO:0000313" key="1">
    <source>
        <dbReference type="EMBL" id="NYJ04396.1"/>
    </source>
</evidence>
<dbReference type="GO" id="GO:0008237">
    <property type="term" value="F:metallopeptidase activity"/>
    <property type="evidence" value="ECO:0007669"/>
    <property type="project" value="UniProtKB-KW"/>
</dbReference>
<keyword evidence="1" id="KW-0645">Protease</keyword>